<sequence>MRKKYLLLSILLVLLLSISTALISVEQSRHNIQDETGLLLYGANSMDGDILGYSINGYLAIEGENNKEDMAMYMKEIVSNLGLDTFDFDNVYINDQEDNEYASMDWYYQKNYYKTILNLNDSKLYISIAVDLAKDAKVNEIYDRVSKELTKIEHTLDVESSLVINTAIYKELPGELTRNEVIEQIYLGFKNMGAKLVSDYSNEGGSMGFIGYSPLLKNTVNMNDKKYNLHMAVYYDETIEQYYLTIANPVIESSY</sequence>
<protein>
    <submittedName>
        <fullName evidence="1">YwmB family TATA-box binding protein</fullName>
    </submittedName>
</protein>
<proteinExistence type="predicted"/>
<name>A0A7G9W915_ALKCA</name>
<dbReference type="EMBL" id="CP058559">
    <property type="protein sequence ID" value="QNO15177.1"/>
    <property type="molecule type" value="Genomic_DNA"/>
</dbReference>
<dbReference type="Gene3D" id="3.30.360.40">
    <property type="entry name" value="YwmB-like"/>
    <property type="match status" value="1"/>
</dbReference>
<evidence type="ECO:0000313" key="2">
    <source>
        <dbReference type="Proteomes" id="UP000516160"/>
    </source>
</evidence>
<keyword evidence="2" id="KW-1185">Reference proteome</keyword>
<dbReference type="KEGG" id="acae:HYG86_10590"/>
<gene>
    <name evidence="1" type="ORF">HYG86_10590</name>
</gene>
<dbReference type="Pfam" id="PF08680">
    <property type="entry name" value="DUF1779"/>
    <property type="match status" value="1"/>
</dbReference>
<reference evidence="1 2" key="1">
    <citation type="submission" date="2020-07" db="EMBL/GenBank/DDBJ databases">
        <title>Alkalicella. sp. LB2 genome.</title>
        <authorList>
            <person name="Postec A."/>
            <person name="Quemeneur M."/>
        </authorList>
    </citation>
    <scope>NUCLEOTIDE SEQUENCE [LARGE SCALE GENOMIC DNA]</scope>
    <source>
        <strain evidence="1 2">LB2</strain>
    </source>
</reference>
<accession>A0A7G9W915</accession>
<dbReference type="AlphaFoldDB" id="A0A7G9W915"/>
<organism evidence="1 2">
    <name type="scientific">Alkalicella caledoniensis</name>
    <dbReference type="NCBI Taxonomy" id="2731377"/>
    <lineage>
        <taxon>Bacteria</taxon>
        <taxon>Bacillati</taxon>
        <taxon>Bacillota</taxon>
        <taxon>Clostridia</taxon>
        <taxon>Eubacteriales</taxon>
        <taxon>Proteinivoracaceae</taxon>
        <taxon>Alkalicella</taxon>
    </lineage>
</organism>
<evidence type="ECO:0000313" key="1">
    <source>
        <dbReference type="EMBL" id="QNO15177.1"/>
    </source>
</evidence>
<dbReference type="Proteomes" id="UP000516160">
    <property type="component" value="Chromosome"/>
</dbReference>
<dbReference type="InterPro" id="IPR036209">
    <property type="entry name" value="YwmB-like_sf"/>
</dbReference>
<dbReference type="RefSeq" id="WP_213165542.1">
    <property type="nucleotide sequence ID" value="NZ_CP058559.1"/>
</dbReference>
<dbReference type="SUPFAM" id="SSF143842">
    <property type="entry name" value="YwmB-like"/>
    <property type="match status" value="1"/>
</dbReference>
<dbReference type="InterPro" id="IPR014794">
    <property type="entry name" value="DUF1779"/>
</dbReference>